<dbReference type="Gene3D" id="3.90.770.10">
    <property type="entry name" value="3-hydroxy-3-methylglutaryl-coenzyme A Reductase, Chain A, domain 2"/>
    <property type="match status" value="1"/>
</dbReference>
<gene>
    <name evidence="3" type="ORF">AMJ82_10695</name>
</gene>
<dbReference type="EMBL" id="LJUI01000129">
    <property type="protein sequence ID" value="KPK67418.1"/>
    <property type="molecule type" value="Genomic_DNA"/>
</dbReference>
<accession>A0A0S8G6G8</accession>
<evidence type="ECO:0000256" key="1">
    <source>
        <dbReference type="ARBA" id="ARBA00007661"/>
    </source>
</evidence>
<dbReference type="InterPro" id="IPR009023">
    <property type="entry name" value="HMG_CoA_Rdtase_NAD(P)-bd_sf"/>
</dbReference>
<evidence type="ECO:0000256" key="2">
    <source>
        <dbReference type="ARBA" id="ARBA00023002"/>
    </source>
</evidence>
<dbReference type="InterPro" id="IPR023074">
    <property type="entry name" value="HMG_CoA_Rdtase_cat_sf"/>
</dbReference>
<name>A0A0S8G6G8_UNCT6</name>
<evidence type="ECO:0000313" key="3">
    <source>
        <dbReference type="EMBL" id="KPK67418.1"/>
    </source>
</evidence>
<proteinExistence type="inferred from homology"/>
<reference evidence="3 4" key="1">
    <citation type="journal article" date="2015" name="Microbiome">
        <title>Genomic resolution of linkages in carbon, nitrogen, and sulfur cycling among widespread estuary sediment bacteria.</title>
        <authorList>
            <person name="Baker B.J."/>
            <person name="Lazar C.S."/>
            <person name="Teske A.P."/>
            <person name="Dick G.J."/>
        </authorList>
    </citation>
    <scope>NUCLEOTIDE SEQUENCE [LARGE SCALE GENOMIC DNA]</scope>
    <source>
        <strain evidence="3">SM23_40</strain>
    </source>
</reference>
<dbReference type="PROSITE" id="PS50065">
    <property type="entry name" value="HMG_COA_REDUCTASE_4"/>
    <property type="match status" value="1"/>
</dbReference>
<sequence length="455" mass="49903">MAMAGSRKAVDEAVAMLEAGEMPPWKVEGYLIEVHGLAPPEQFGLAAEARRQWIAKRTGIEFRHIAIPETPYKVRYVCEHDRTTFELDAADTDKRCTLCRGALKPADSSAERYAPLVNNYVGGTEDYYSFAGSIRLTGDCDGEFQILLQYGTGLGPIGVCRGCHMINRFGGARVKVGQRASASRCVGLIFGKEEERERALKVIGGAMGSLEDRLRKILGKWDGQPATVEFFRADDPHSFFLFVEFTADFVNYRGHGAISQAVGAVKELVDAELRKHSIEVEVSAIAQGYDGDLKPSPRNKRGRYAAAEVHVPLASFGKYFECSAERLLSFVRLDASGVEKMGWFHHTGMGGEIIAGMYKATKVNPHSPLVSSLERIYAGVEGDELVYGVELPNVEAGTLSCSEGLIPPPGREALRIMGIDTAREFAACLAAQVLAGEFNLSLEIARERLYRPRQD</sequence>
<keyword evidence="2" id="KW-0560">Oxidoreductase</keyword>
<comment type="caution">
    <text evidence="3">The sequence shown here is derived from an EMBL/GenBank/DDBJ whole genome shotgun (WGS) entry which is preliminary data.</text>
</comment>
<dbReference type="GO" id="GO:0015936">
    <property type="term" value="P:coenzyme A metabolic process"/>
    <property type="evidence" value="ECO:0007669"/>
    <property type="project" value="InterPro"/>
</dbReference>
<dbReference type="Gene3D" id="3.30.70.420">
    <property type="entry name" value="Hydroxymethylglutaryl-CoA reductase, class I/II, NAD/NADP-binding domain"/>
    <property type="match status" value="1"/>
</dbReference>
<comment type="similarity">
    <text evidence="1">Belongs to the HMG-CoA reductase family.</text>
</comment>
<dbReference type="GO" id="GO:0004420">
    <property type="term" value="F:hydroxymethylglutaryl-CoA reductase (NADPH) activity"/>
    <property type="evidence" value="ECO:0007669"/>
    <property type="project" value="InterPro"/>
</dbReference>
<dbReference type="InterPro" id="IPR009029">
    <property type="entry name" value="HMG_CoA_Rdtase_sub-bd_dom_sf"/>
</dbReference>
<protein>
    <submittedName>
        <fullName evidence="3">Uncharacterized protein</fullName>
    </submittedName>
</protein>
<organism evidence="3 4">
    <name type="scientific">candidate division TA06 bacterium SM23_40</name>
    <dbReference type="NCBI Taxonomy" id="1703774"/>
    <lineage>
        <taxon>Bacteria</taxon>
        <taxon>Bacteria division TA06</taxon>
    </lineage>
</organism>
<evidence type="ECO:0000313" key="4">
    <source>
        <dbReference type="Proteomes" id="UP000051717"/>
    </source>
</evidence>
<dbReference type="AlphaFoldDB" id="A0A0S8G6G8"/>
<dbReference type="InterPro" id="IPR002202">
    <property type="entry name" value="HMG_CoA_Rdtase"/>
</dbReference>
<dbReference type="SUPFAM" id="SSF56542">
    <property type="entry name" value="Substrate-binding domain of HMG-CoA reductase"/>
    <property type="match status" value="1"/>
</dbReference>
<dbReference type="Proteomes" id="UP000051717">
    <property type="component" value="Unassembled WGS sequence"/>
</dbReference>
<dbReference type="Pfam" id="PF00368">
    <property type="entry name" value="HMG-CoA_red"/>
    <property type="match status" value="1"/>
</dbReference>